<name>A0A1X7VVG6_AMPQE</name>
<accession>A0A1X7VVG6</accession>
<protein>
    <submittedName>
        <fullName evidence="1">Uncharacterized protein</fullName>
    </submittedName>
</protein>
<sequence>MTFCASVNGRLVSLALISAAASSNCFSVLLNIRLCPDSLQAFDSNPSSLGLMST</sequence>
<dbReference type="EnsemblMetazoa" id="Aqu2.1.44098_001">
    <property type="protein sequence ID" value="Aqu2.1.44098_001"/>
    <property type="gene ID" value="Aqu2.1.44098"/>
</dbReference>
<evidence type="ECO:0000313" key="1">
    <source>
        <dbReference type="EnsemblMetazoa" id="Aqu2.1.44098_001"/>
    </source>
</evidence>
<organism evidence="1">
    <name type="scientific">Amphimedon queenslandica</name>
    <name type="common">Sponge</name>
    <dbReference type="NCBI Taxonomy" id="400682"/>
    <lineage>
        <taxon>Eukaryota</taxon>
        <taxon>Metazoa</taxon>
        <taxon>Porifera</taxon>
        <taxon>Demospongiae</taxon>
        <taxon>Heteroscleromorpha</taxon>
        <taxon>Haplosclerida</taxon>
        <taxon>Niphatidae</taxon>
        <taxon>Amphimedon</taxon>
    </lineage>
</organism>
<dbReference type="InParanoid" id="A0A1X7VVG6"/>
<reference evidence="1" key="1">
    <citation type="submission" date="2017-05" db="UniProtKB">
        <authorList>
            <consortium name="EnsemblMetazoa"/>
        </authorList>
    </citation>
    <scope>IDENTIFICATION</scope>
</reference>
<proteinExistence type="predicted"/>
<dbReference type="AlphaFoldDB" id="A0A1X7VVG6"/>